<gene>
    <name evidence="1" type="ORF">QFC21_004843</name>
</gene>
<sequence length="457" mass="49972">MDNPPPSEAMEVMHDPLNLLRAHIAANAGPIGLLNKTRQPVDAVIKASYISLSLGTTAEGDDQTSAEHVVLPADTPTRFTTQLNDSHTTYTLAQLAYVFTSQGSSAAEYMKNASVGGVGVTVGMGIGTAGVPGGMENAFRPVTLIDRRVVLEYLLGGQAPAGRILVLGSKPDDQHFEGSLPIVHPDLQTLLHSTTNNQSNDSSTSSTLQGGALASQGSGKRKAYVVNAQDVEAVKKDFTTLRRAIMNERIKPLRDLLKAQKTGGPGASAGILSAGLHAGDRPKKQRAAQQNILLLSSSPTALITMWNVKRFLEDGVFEKSEQAKARQQAEGNRHLEDVIVIYRTILTPDGTERKIKYYAIESVDVLMKLTGGGPEAWDRVLCVFTTGQAWQFKGYRWTDPKDLFQHLRGVYFQFSNDQPHVSIKDWKVTTFKIDPYQRHTDKPTVGSFWAHLENVRR</sequence>
<comment type="caution">
    <text evidence="1">The sequence shown here is derived from an EMBL/GenBank/DDBJ whole genome shotgun (WGS) entry which is preliminary data.</text>
</comment>
<evidence type="ECO:0000313" key="2">
    <source>
        <dbReference type="Proteomes" id="UP001227268"/>
    </source>
</evidence>
<accession>A0ACC2VDE5</accession>
<organism evidence="1 2">
    <name type="scientific">Naganishia friedmannii</name>
    <dbReference type="NCBI Taxonomy" id="89922"/>
    <lineage>
        <taxon>Eukaryota</taxon>
        <taxon>Fungi</taxon>
        <taxon>Dikarya</taxon>
        <taxon>Basidiomycota</taxon>
        <taxon>Agaricomycotina</taxon>
        <taxon>Tremellomycetes</taxon>
        <taxon>Filobasidiales</taxon>
        <taxon>Filobasidiaceae</taxon>
        <taxon>Naganishia</taxon>
    </lineage>
</organism>
<protein>
    <submittedName>
        <fullName evidence="1">Uncharacterized protein</fullName>
    </submittedName>
</protein>
<keyword evidence="2" id="KW-1185">Reference proteome</keyword>
<dbReference type="Proteomes" id="UP001227268">
    <property type="component" value="Unassembled WGS sequence"/>
</dbReference>
<evidence type="ECO:0000313" key="1">
    <source>
        <dbReference type="EMBL" id="KAJ9097174.1"/>
    </source>
</evidence>
<dbReference type="EMBL" id="JASBWT010000017">
    <property type="protein sequence ID" value="KAJ9097174.1"/>
    <property type="molecule type" value="Genomic_DNA"/>
</dbReference>
<name>A0ACC2VDE5_9TREE</name>
<proteinExistence type="predicted"/>
<reference evidence="1" key="1">
    <citation type="submission" date="2023-04" db="EMBL/GenBank/DDBJ databases">
        <title>Draft Genome sequencing of Naganishia species isolated from polar environments using Oxford Nanopore Technology.</title>
        <authorList>
            <person name="Leo P."/>
            <person name="Venkateswaran K."/>
        </authorList>
    </citation>
    <scope>NUCLEOTIDE SEQUENCE</scope>
    <source>
        <strain evidence="1">MNA-CCFEE 5423</strain>
    </source>
</reference>